<name>A0ABU1A2J5_9FLAO</name>
<feature type="transmembrane region" description="Helical" evidence="7">
    <location>
        <begin position="20"/>
        <end position="38"/>
    </location>
</feature>
<feature type="transmembrane region" description="Helical" evidence="7">
    <location>
        <begin position="86"/>
        <end position="102"/>
    </location>
</feature>
<dbReference type="Pfam" id="PF07681">
    <property type="entry name" value="DoxX"/>
    <property type="match status" value="1"/>
</dbReference>
<feature type="transmembrane region" description="Helical" evidence="7">
    <location>
        <begin position="114"/>
        <end position="134"/>
    </location>
</feature>
<dbReference type="Proteomes" id="UP001230915">
    <property type="component" value="Unassembled WGS sequence"/>
</dbReference>
<evidence type="ECO:0000256" key="4">
    <source>
        <dbReference type="ARBA" id="ARBA00022692"/>
    </source>
</evidence>
<evidence type="ECO:0000256" key="1">
    <source>
        <dbReference type="ARBA" id="ARBA00004651"/>
    </source>
</evidence>
<comment type="subcellular location">
    <subcellularLocation>
        <location evidence="1">Cell membrane</location>
        <topology evidence="1">Multi-pass membrane protein</topology>
    </subcellularLocation>
</comment>
<accession>A0ABU1A2J5</accession>
<keyword evidence="4 7" id="KW-0812">Transmembrane</keyword>
<reference evidence="8 9" key="1">
    <citation type="submission" date="2023-08" db="EMBL/GenBank/DDBJ databases">
        <title>Mesonia sp. MT50, isolated from deep-sea sediment of the Mariana Trench.</title>
        <authorList>
            <person name="Fu H."/>
        </authorList>
    </citation>
    <scope>NUCLEOTIDE SEQUENCE [LARGE SCALE GENOMIC DNA]</scope>
    <source>
        <strain evidence="8 9">MT50</strain>
    </source>
</reference>
<gene>
    <name evidence="8" type="ORF">RBU60_09705</name>
</gene>
<keyword evidence="3" id="KW-1003">Cell membrane</keyword>
<proteinExistence type="inferred from homology"/>
<keyword evidence="9" id="KW-1185">Reference proteome</keyword>
<comment type="similarity">
    <text evidence="2">Belongs to the DoxX family.</text>
</comment>
<dbReference type="PANTHER" id="PTHR33452:SF1">
    <property type="entry name" value="INNER MEMBRANE PROTEIN YPHA-RELATED"/>
    <property type="match status" value="1"/>
</dbReference>
<evidence type="ECO:0000256" key="2">
    <source>
        <dbReference type="ARBA" id="ARBA00006679"/>
    </source>
</evidence>
<sequence length="168" mass="18222">MKKIIQNSFSSDTSENTLAIALLILRVVIGAMMLMHGLGKLSMLLGNDPISFPDPLGIGLTASLALAVFAEVFCSIFLILGIATRISALSLIVTMLIAAFLVHGNNGFAAQELAFLYLLIYLVIAIVGAGKYSIDNWISKKQLDNFVRQNLNRKELLPTMGLVSFGYK</sequence>
<evidence type="ECO:0000256" key="6">
    <source>
        <dbReference type="ARBA" id="ARBA00023136"/>
    </source>
</evidence>
<comment type="caution">
    <text evidence="8">The sequence shown here is derived from an EMBL/GenBank/DDBJ whole genome shotgun (WGS) entry which is preliminary data.</text>
</comment>
<evidence type="ECO:0000256" key="3">
    <source>
        <dbReference type="ARBA" id="ARBA00022475"/>
    </source>
</evidence>
<feature type="transmembrane region" description="Helical" evidence="7">
    <location>
        <begin position="58"/>
        <end position="79"/>
    </location>
</feature>
<dbReference type="PANTHER" id="PTHR33452">
    <property type="entry name" value="OXIDOREDUCTASE CATD-RELATED"/>
    <property type="match status" value="1"/>
</dbReference>
<protein>
    <submittedName>
        <fullName evidence="8">DoxX family protein</fullName>
    </submittedName>
</protein>
<evidence type="ECO:0000256" key="5">
    <source>
        <dbReference type="ARBA" id="ARBA00022989"/>
    </source>
</evidence>
<evidence type="ECO:0000313" key="8">
    <source>
        <dbReference type="EMBL" id="MDQ7917849.1"/>
    </source>
</evidence>
<dbReference type="EMBL" id="JAVHUL010000024">
    <property type="protein sequence ID" value="MDQ7917849.1"/>
    <property type="molecule type" value="Genomic_DNA"/>
</dbReference>
<keyword evidence="6 7" id="KW-0472">Membrane</keyword>
<dbReference type="RefSeq" id="WP_308864705.1">
    <property type="nucleotide sequence ID" value="NZ_JAVHUL010000024.1"/>
</dbReference>
<keyword evidence="5 7" id="KW-1133">Transmembrane helix</keyword>
<dbReference type="InterPro" id="IPR032808">
    <property type="entry name" value="DoxX"/>
</dbReference>
<evidence type="ECO:0000256" key="7">
    <source>
        <dbReference type="SAM" id="Phobius"/>
    </source>
</evidence>
<evidence type="ECO:0000313" key="9">
    <source>
        <dbReference type="Proteomes" id="UP001230915"/>
    </source>
</evidence>
<organism evidence="8 9">
    <name type="scientific">Mesonia profundi</name>
    <dbReference type="NCBI Taxonomy" id="3070998"/>
    <lineage>
        <taxon>Bacteria</taxon>
        <taxon>Pseudomonadati</taxon>
        <taxon>Bacteroidota</taxon>
        <taxon>Flavobacteriia</taxon>
        <taxon>Flavobacteriales</taxon>
        <taxon>Flavobacteriaceae</taxon>
        <taxon>Mesonia</taxon>
    </lineage>
</organism>
<dbReference type="InterPro" id="IPR051907">
    <property type="entry name" value="DoxX-like_oxidoreductase"/>
</dbReference>